<proteinExistence type="predicted"/>
<evidence type="ECO:0000259" key="1">
    <source>
        <dbReference type="Pfam" id="PF00085"/>
    </source>
</evidence>
<evidence type="ECO:0000313" key="2">
    <source>
        <dbReference type="EMBL" id="AMW63064.1"/>
    </source>
</evidence>
<dbReference type="InterPro" id="IPR036249">
    <property type="entry name" value="Thioredoxin-like_sf"/>
</dbReference>
<feature type="domain" description="Thioredoxin" evidence="1">
    <location>
        <begin position="4"/>
        <end position="68"/>
    </location>
</feature>
<dbReference type="PROSITE" id="PS51354">
    <property type="entry name" value="GLUTAREDOXIN_2"/>
    <property type="match status" value="1"/>
</dbReference>
<protein>
    <submittedName>
        <fullName evidence="2">Thioredoxin</fullName>
    </submittedName>
</protein>
<evidence type="ECO:0000313" key="3">
    <source>
        <dbReference type="Proteomes" id="UP000201239"/>
    </source>
</evidence>
<organism evidence="2 3">
    <name type="scientific">Bacillus phage SageFayge</name>
    <dbReference type="NCBI Taxonomy" id="1805954"/>
    <lineage>
        <taxon>Viruses</taxon>
        <taxon>Duplodnaviria</taxon>
        <taxon>Heunggongvirae</taxon>
        <taxon>Uroviricota</taxon>
        <taxon>Caudoviricetes</taxon>
        <taxon>Herelleviridae</taxon>
        <taxon>Bastillevirinae</taxon>
        <taxon>Wphvirus</taxon>
        <taxon>Wphvirus megatron</taxon>
    </lineage>
</organism>
<dbReference type="SUPFAM" id="SSF52833">
    <property type="entry name" value="Thioredoxin-like"/>
    <property type="match status" value="1"/>
</dbReference>
<dbReference type="CDD" id="cd02947">
    <property type="entry name" value="TRX_family"/>
    <property type="match status" value="1"/>
</dbReference>
<dbReference type="Proteomes" id="UP000201239">
    <property type="component" value="Segment"/>
</dbReference>
<sequence length="89" mass="10080">MKKLIKLYTTPCAPCQAVGNYLENELQVKHHSVHVEEHPEVAAHYELASVPTVILVEVEDEKDVIGTEIKRSMKFVPDELDELAELLVK</sequence>
<gene>
    <name evidence="2" type="ORF">SAGEFAYGE_144</name>
</gene>
<dbReference type="Pfam" id="PF00085">
    <property type="entry name" value="Thioredoxin"/>
    <property type="match status" value="1"/>
</dbReference>
<name>A0A143FNQ1_9CAUD</name>
<dbReference type="EMBL" id="KU737350">
    <property type="protein sequence ID" value="AMW63064.1"/>
    <property type="molecule type" value="Genomic_DNA"/>
</dbReference>
<dbReference type="RefSeq" id="YP_009280947.1">
    <property type="nucleotide sequence ID" value="NC_031027.1"/>
</dbReference>
<accession>A0A143FNQ1</accession>
<dbReference type="KEGG" id="vg:29063044"/>
<dbReference type="InterPro" id="IPR013766">
    <property type="entry name" value="Thioredoxin_domain"/>
</dbReference>
<dbReference type="GeneID" id="29063044"/>
<dbReference type="Gene3D" id="3.40.30.10">
    <property type="entry name" value="Glutaredoxin"/>
    <property type="match status" value="1"/>
</dbReference>
<reference evidence="3" key="1">
    <citation type="submission" date="2016-02" db="EMBL/GenBank/DDBJ databases">
        <authorList>
            <person name="Galindez B."/>
            <person name="Foltz S."/>
            <person name="Bersano I."/>
            <person name="Hermes F."/>
            <person name="Dandamudi K."/>
            <person name="Shi R."/>
            <person name="Carvalho R."/>
            <person name="Koparde V.N."/>
            <person name="Lee V."/>
            <person name="Buck G."/>
            <person name="Serrano M.G."/>
            <person name="Johnson A."/>
        </authorList>
    </citation>
    <scope>NUCLEOTIDE SEQUENCE [LARGE SCALE GENOMIC DNA]</scope>
</reference>